<keyword evidence="6" id="KW-0175">Coiled coil</keyword>
<feature type="compositionally biased region" description="Polar residues" evidence="7">
    <location>
        <begin position="301"/>
        <end position="311"/>
    </location>
</feature>
<gene>
    <name evidence="9" type="ORF">Daesc_002936</name>
</gene>
<evidence type="ECO:0000256" key="5">
    <source>
        <dbReference type="ARBA" id="ARBA00022737"/>
    </source>
</evidence>
<feature type="compositionally biased region" description="Pro residues" evidence="7">
    <location>
        <begin position="162"/>
        <end position="174"/>
    </location>
</feature>
<dbReference type="InterPro" id="IPR045152">
    <property type="entry name" value="EDC4-like"/>
</dbReference>
<dbReference type="PANTHER" id="PTHR15598">
    <property type="entry name" value="ENHANCER OF MRNA-DECAPPING PROTEIN 4"/>
    <property type="match status" value="1"/>
</dbReference>
<feature type="compositionally biased region" description="Polar residues" evidence="7">
    <location>
        <begin position="56"/>
        <end position="66"/>
    </location>
</feature>
<feature type="coiled-coil region" evidence="6">
    <location>
        <begin position="578"/>
        <end position="605"/>
    </location>
</feature>
<evidence type="ECO:0000256" key="3">
    <source>
        <dbReference type="ARBA" id="ARBA00022490"/>
    </source>
</evidence>
<dbReference type="InterPro" id="IPR036322">
    <property type="entry name" value="WD40_repeat_dom_sf"/>
</dbReference>
<evidence type="ECO:0000313" key="10">
    <source>
        <dbReference type="Proteomes" id="UP001369815"/>
    </source>
</evidence>
<dbReference type="InterPro" id="IPR055393">
    <property type="entry name" value="Beta-prop_EDC4L"/>
</dbReference>
<evidence type="ECO:0000256" key="1">
    <source>
        <dbReference type="ARBA" id="ARBA00004201"/>
    </source>
</evidence>
<evidence type="ECO:0000256" key="7">
    <source>
        <dbReference type="SAM" id="MobiDB-lite"/>
    </source>
</evidence>
<feature type="compositionally biased region" description="Polar residues" evidence="7">
    <location>
        <begin position="1398"/>
        <end position="1451"/>
    </location>
</feature>
<name>A0AAX6MS98_9PEZI</name>
<evidence type="ECO:0000256" key="6">
    <source>
        <dbReference type="SAM" id="Coils"/>
    </source>
</evidence>
<dbReference type="Proteomes" id="UP001369815">
    <property type="component" value="Unassembled WGS sequence"/>
</dbReference>
<proteinExistence type="inferred from homology"/>
<feature type="compositionally biased region" description="Polar residues" evidence="7">
    <location>
        <begin position="332"/>
        <end position="353"/>
    </location>
</feature>
<feature type="region of interest" description="Disordered" evidence="7">
    <location>
        <begin position="56"/>
        <end position="117"/>
    </location>
</feature>
<feature type="region of interest" description="Disordered" evidence="7">
    <location>
        <begin position="225"/>
        <end position="455"/>
    </location>
</feature>
<evidence type="ECO:0000259" key="8">
    <source>
        <dbReference type="Pfam" id="PF24106"/>
    </source>
</evidence>
<comment type="caution">
    <text evidence="9">The sequence shown here is derived from an EMBL/GenBank/DDBJ whole genome shotgun (WGS) entry which is preliminary data.</text>
</comment>
<dbReference type="FunFam" id="2.130.10.10:FF:000817">
    <property type="entry name" value="WGS project CABT00000000 data, contig 2.15"/>
    <property type="match status" value="1"/>
</dbReference>
<evidence type="ECO:0000313" key="9">
    <source>
        <dbReference type="EMBL" id="KAK6955303.1"/>
    </source>
</evidence>
<feature type="compositionally biased region" description="Low complexity" evidence="7">
    <location>
        <begin position="1125"/>
        <end position="1134"/>
    </location>
</feature>
<protein>
    <recommendedName>
        <fullName evidence="8">EDC4-like protein pdc1 beta-propeller domain-containing protein</fullName>
    </recommendedName>
</protein>
<comment type="subcellular location">
    <subcellularLocation>
        <location evidence="1">Cytoplasm</location>
        <location evidence="1">P-body</location>
    </subcellularLocation>
</comment>
<dbReference type="Gene3D" id="2.130.10.10">
    <property type="entry name" value="YVTN repeat-like/Quinoprotein amine dehydrogenase"/>
    <property type="match status" value="1"/>
</dbReference>
<reference evidence="9 10" key="1">
    <citation type="journal article" date="2024" name="Front Chem Biol">
        <title>Unveiling the potential of Daldinia eschscholtzii MFLUCC 19-0629 through bioactivity and bioinformatics studies for enhanced sustainable agriculture production.</title>
        <authorList>
            <person name="Brooks S."/>
            <person name="Weaver J.A."/>
            <person name="Klomchit A."/>
            <person name="Alharthi S.A."/>
            <person name="Onlamun T."/>
            <person name="Nurani R."/>
            <person name="Vong T.K."/>
            <person name="Alberti F."/>
            <person name="Greco C."/>
        </authorList>
    </citation>
    <scope>NUCLEOTIDE SEQUENCE [LARGE SCALE GENOMIC DNA]</scope>
    <source>
        <strain evidence="9">MFLUCC 19-0629</strain>
    </source>
</reference>
<feature type="region of interest" description="Disordered" evidence="7">
    <location>
        <begin position="1063"/>
        <end position="1165"/>
    </location>
</feature>
<feature type="compositionally biased region" description="Polar residues" evidence="7">
    <location>
        <begin position="1073"/>
        <end position="1094"/>
    </location>
</feature>
<organism evidence="9 10">
    <name type="scientific">Daldinia eschscholtzii</name>
    <dbReference type="NCBI Taxonomy" id="292717"/>
    <lineage>
        <taxon>Eukaryota</taxon>
        <taxon>Fungi</taxon>
        <taxon>Dikarya</taxon>
        <taxon>Ascomycota</taxon>
        <taxon>Pezizomycotina</taxon>
        <taxon>Sordariomycetes</taxon>
        <taxon>Xylariomycetidae</taxon>
        <taxon>Xylariales</taxon>
        <taxon>Hypoxylaceae</taxon>
        <taxon>Daldinia</taxon>
    </lineage>
</organism>
<comment type="similarity">
    <text evidence="2">Belongs to the WD repeat EDC4 family.</text>
</comment>
<feature type="compositionally biased region" description="Polar residues" evidence="7">
    <location>
        <begin position="406"/>
        <end position="420"/>
    </location>
</feature>
<keyword evidence="4" id="KW-0853">WD repeat</keyword>
<dbReference type="InterPro" id="IPR015943">
    <property type="entry name" value="WD40/YVTN_repeat-like_dom_sf"/>
</dbReference>
<feature type="compositionally biased region" description="Basic and acidic residues" evidence="7">
    <location>
        <begin position="256"/>
        <end position="273"/>
    </location>
</feature>
<keyword evidence="5" id="KW-0677">Repeat</keyword>
<evidence type="ECO:0000256" key="2">
    <source>
        <dbReference type="ARBA" id="ARBA00009639"/>
    </source>
</evidence>
<feature type="region of interest" description="Disordered" evidence="7">
    <location>
        <begin position="132"/>
        <end position="212"/>
    </location>
</feature>
<dbReference type="GO" id="GO:0031087">
    <property type="term" value="P:deadenylation-independent decapping of nuclear-transcribed mRNA"/>
    <property type="evidence" value="ECO:0007669"/>
    <property type="project" value="InterPro"/>
</dbReference>
<feature type="compositionally biased region" description="Basic and acidic residues" evidence="7">
    <location>
        <begin position="312"/>
        <end position="324"/>
    </location>
</feature>
<feature type="domain" description="EDC4-like protein pdc1 beta-propeller" evidence="8">
    <location>
        <begin position="762"/>
        <end position="944"/>
    </location>
</feature>
<evidence type="ECO:0000256" key="4">
    <source>
        <dbReference type="ARBA" id="ARBA00022574"/>
    </source>
</evidence>
<feature type="compositionally biased region" description="Polar residues" evidence="7">
    <location>
        <begin position="229"/>
        <end position="254"/>
    </location>
</feature>
<keyword evidence="10" id="KW-1185">Reference proteome</keyword>
<feature type="compositionally biased region" description="Polar residues" evidence="7">
    <location>
        <begin position="1135"/>
        <end position="1149"/>
    </location>
</feature>
<feature type="region of interest" description="Disordered" evidence="7">
    <location>
        <begin position="1398"/>
        <end position="1457"/>
    </location>
</feature>
<keyword evidence="3" id="KW-0963">Cytoplasm</keyword>
<dbReference type="GO" id="GO:0000932">
    <property type="term" value="C:P-body"/>
    <property type="evidence" value="ECO:0007669"/>
    <property type="project" value="UniProtKB-SubCell"/>
</dbReference>
<dbReference type="Pfam" id="PF24106">
    <property type="entry name" value="Beta-prop_EDC4L"/>
    <property type="match status" value="1"/>
</dbReference>
<sequence>MAGYNPPGGSDANGLHAMLLRLQAQRNAQKSDDSSNAANELLSRFSSYNQGIDSQDYYSHSHSATESPLIGLDEFPPPAPTPPSNSSNFGHSHHPTGPIGLGPIGTMPSNAPSKVDQSSHLLNLLKFSGQNAQSVSQTSPPGHTQTQAPSFDVSSSITQSNNPPPIHAPVPMPADPQGLLATLMKGNLQNESSRAEPQAPSQQTWNAGPPSMDTQAYLLNLLHRPKPAQNDQPSSVNESSQPPTLTPQSANGSSVDHLKEYTPIKQGHSDAGSHDTTPMPFRFGSKEHAESPTTKFEYHSPASQFSQLSQHEGSRKSSRYDHGSFEAVGALSHQSTASKSSTPNATVNSSQMPSELPAPTAFKVAKKTPSVASSSGAAQDHKRLGSQRSPITSPDRVRRKLDASPRSINEQEAISPSNAGLTIFSRSERKNTETVSEAVSGLAEKADKEAQEAIERAETEEVQAKIAAELEHMMRAKTDAEFQDLAEAAAKDIQKELSKEENSHVLEDTYSPRVAQAIRDIVDEAAHGPVADSWESAEADEIVVIEETPNPVKVYNFPMKPWISITMQETEESRPQFRDEVILDIARLKKEFDQIDRNLVTATESYMVYGMSKAGGLRVIRQDDGKDAKLFTDTKDRIFNVAMSSSPPDLHSTPKETIIGTGISGTVYYVEIKNGDKDHLEDAHPEQYGFILPPLTVSQEGGGDNGGVLKTRARTSSTHPEFFAVGRGKTINIIWPSYIMANGIFKSGHDRVVDTEKLYRECSLRISTGKAGKDFTFSQDDTTIVSLDKSGRVKFWDVRDLTAADENSDPWSPMPAHTSLEVKEPLMTLNTTPEGEKAWPTSVLLLDKQRPYQKGWALRYMIVGMKQNHTLQLWDLALGKPVQEFNLPHAKESDPVCSVMYHPPSGMIVVGHPTRNSIYFLHLSAPKYTIKGLSQVDYIQKLVAKDPSIPEPESTAVISGIREYSFANKGVLRSLDILINPATSPDNDEQSLFELYAMHSKGVTGIVVKQSELGWSKDNKVIDGVDAAEAGLVKITKLKELPSASVSEPQPAEEHGLPLRIRSVKETPPPQPSTVASTQELTQRGGDTQPLTGQSERKETVAPVTPASQLEKTEKKARKKRDKAAAVAEKLAAENMQSNGSSQSRVDSTPSKHPEKSSMSSPQPLISQEAIQSTVKQIVSGLGDKLTGVINSEFKDHRETVDNEFRARDDKFTKNQHLLLEKVSNVLNANVQAVLTKTISDQFETDVVPVLSALITKTISEQIDGKMIGRVSHSIQNQMQKLLPNAVNQALQKPELSKSISDKVASSVAVDLENFRQSFVATITPLINDTAVTASRSIVQEVQDRTAEQIAELEQRHIADSHKIDQLTVLVTSLSDTVTAMAATQTQFQDSLLKMQQQNSRELGSNIQHQPPQGHYTQPLPSQSFLHGSPTANTSLPMAPFASSNSSVREPSNTRDPELQHMIANVAALMERGEYETGLVRWIQQGRHPEVFNEYLVKLDPQFLRELPALVSLSVASVIAEQLDGPLLREKINWVEAVIRILHASLPHIVSDQPDSKDNSSKQNTMQDPQVRDVVPNLMRSYLDRFDKLYIQISSRNPSDPILGRLSTMTTMARQVRDAIALHRLGY</sequence>
<dbReference type="PANTHER" id="PTHR15598:SF5">
    <property type="entry name" value="ENHANCER OF MRNA-DECAPPING PROTEIN 4"/>
    <property type="match status" value="1"/>
</dbReference>
<feature type="compositionally biased region" description="Basic and acidic residues" evidence="7">
    <location>
        <begin position="444"/>
        <end position="455"/>
    </location>
</feature>
<dbReference type="EMBL" id="JBANMG010000003">
    <property type="protein sequence ID" value="KAK6955303.1"/>
    <property type="molecule type" value="Genomic_DNA"/>
</dbReference>
<dbReference type="SUPFAM" id="SSF50978">
    <property type="entry name" value="WD40 repeat-like"/>
    <property type="match status" value="1"/>
</dbReference>
<feature type="compositionally biased region" description="Polar residues" evidence="7">
    <location>
        <begin position="132"/>
        <end position="161"/>
    </location>
</feature>
<accession>A0AAX6MS98</accession>
<feature type="region of interest" description="Disordered" evidence="7">
    <location>
        <begin position="1550"/>
        <end position="1570"/>
    </location>
</feature>